<dbReference type="Gene3D" id="3.40.309.10">
    <property type="entry name" value="Aldehyde Dehydrogenase, Chain A, domain 2"/>
    <property type="match status" value="1"/>
</dbReference>
<comment type="catalytic activity">
    <reaction evidence="4">
        <text>an aldehyde + NAD(+) + H2O = a carboxylate + NADH + 2 H(+)</text>
        <dbReference type="Rhea" id="RHEA:16185"/>
        <dbReference type="ChEBI" id="CHEBI:15377"/>
        <dbReference type="ChEBI" id="CHEBI:15378"/>
        <dbReference type="ChEBI" id="CHEBI:17478"/>
        <dbReference type="ChEBI" id="CHEBI:29067"/>
        <dbReference type="ChEBI" id="CHEBI:57540"/>
        <dbReference type="ChEBI" id="CHEBI:57945"/>
        <dbReference type="EC" id="1.2.1.3"/>
    </reaction>
</comment>
<accession>A0ABN9P3P9</accession>
<dbReference type="CDD" id="cd07139">
    <property type="entry name" value="ALDH_AldA-Rv0768"/>
    <property type="match status" value="1"/>
</dbReference>
<evidence type="ECO:0000259" key="7">
    <source>
        <dbReference type="Pfam" id="PF00171"/>
    </source>
</evidence>
<name>A0ABN9P3P9_9MYCO</name>
<dbReference type="PANTHER" id="PTHR42804:SF1">
    <property type="entry name" value="ALDEHYDE DEHYDROGENASE-RELATED"/>
    <property type="match status" value="1"/>
</dbReference>
<evidence type="ECO:0000313" key="8">
    <source>
        <dbReference type="EMBL" id="CAJ1586356.1"/>
    </source>
</evidence>
<evidence type="ECO:0000256" key="3">
    <source>
        <dbReference type="ARBA" id="ARBA00024226"/>
    </source>
</evidence>
<dbReference type="PROSITE" id="PS00687">
    <property type="entry name" value="ALDEHYDE_DEHYDR_GLU"/>
    <property type="match status" value="1"/>
</dbReference>
<reference evidence="8 9" key="1">
    <citation type="submission" date="2023-08" db="EMBL/GenBank/DDBJ databases">
        <authorList>
            <person name="Folkvardsen B D."/>
            <person name="Norman A."/>
        </authorList>
    </citation>
    <scope>NUCLEOTIDE SEQUENCE [LARGE SCALE GENOMIC DNA]</scope>
    <source>
        <strain evidence="8 9">Mu0050</strain>
    </source>
</reference>
<comment type="similarity">
    <text evidence="1 6">Belongs to the aldehyde dehydrogenase family.</text>
</comment>
<dbReference type="Proteomes" id="UP001190466">
    <property type="component" value="Chromosome"/>
</dbReference>
<protein>
    <recommendedName>
        <fullName evidence="3">aldehyde dehydrogenase (NAD(+))</fullName>
        <ecNumber evidence="3">1.2.1.3</ecNumber>
    </recommendedName>
</protein>
<evidence type="ECO:0000256" key="6">
    <source>
        <dbReference type="RuleBase" id="RU003345"/>
    </source>
</evidence>
<dbReference type="InterPro" id="IPR016161">
    <property type="entry name" value="Ald_DH/histidinol_DH"/>
</dbReference>
<keyword evidence="2 6" id="KW-0560">Oxidoreductase</keyword>
<proteinExistence type="inferred from homology"/>
<dbReference type="PROSITE" id="PS00070">
    <property type="entry name" value="ALDEHYDE_DEHYDR_CYS"/>
    <property type="match status" value="1"/>
</dbReference>
<sequence length="493" mass="52131">MTQTSASAIKTDYDKLFIGGQWVDPSSSEVIEVFSPATGEKVGQVPLATKADVDAAFAAARKAFDEGPWPRKSPKEREAVLAKAVELIEARADEFKHLLKLETGQPQTIVDMMQYGAAMSTLQFYASAADKFTWKDIRDGAYGQTLVLKEPIGVVGAVVAWNVPFFLAANKLGPALLAGCTIVLKPAAETPLTTNLMAEVFAEAGLPEGVLSVVPGGPETGRALTDNPEIDKFTFTGSSAVGKEIGKIAAERLKPCTLELGGKSAAIILEDADLDSTLPMLIFSGLMNTGQACVGQTRILAPRSRYDEVVEKVGNAVAAMPVGVPDDPSAAVGPLISEKQRERVEGYIKKGVEEGARLVTGGGRPEGLDGGWFVQPTVFADVDNSMTIAQEEIFGPVLAVIPYEDEADAVRIANDSVYGLAGSVYTTDNKKALEIASQIRTGTYGVNMYAFDPGAPFGGYKNSGVGRECGPEGIAGYCESKSVLLPFGYTPED</sequence>
<evidence type="ECO:0000256" key="2">
    <source>
        <dbReference type="ARBA" id="ARBA00023002"/>
    </source>
</evidence>
<feature type="domain" description="Aldehyde dehydrogenase" evidence="7">
    <location>
        <begin position="22"/>
        <end position="483"/>
    </location>
</feature>
<evidence type="ECO:0000313" key="9">
    <source>
        <dbReference type="Proteomes" id="UP001190466"/>
    </source>
</evidence>
<evidence type="ECO:0000256" key="4">
    <source>
        <dbReference type="ARBA" id="ARBA00049194"/>
    </source>
</evidence>
<keyword evidence="9" id="KW-1185">Reference proteome</keyword>
<gene>
    <name evidence="8" type="ORF">MU0050_004227</name>
</gene>
<organism evidence="8 9">
    <name type="scientific">[Mycobacterium] wendilense</name>
    <dbReference type="NCBI Taxonomy" id="3064284"/>
    <lineage>
        <taxon>Bacteria</taxon>
        <taxon>Bacillati</taxon>
        <taxon>Actinomycetota</taxon>
        <taxon>Actinomycetes</taxon>
        <taxon>Mycobacteriales</taxon>
        <taxon>Mycobacteriaceae</taxon>
        <taxon>Mycolicibacter</taxon>
    </lineage>
</organism>
<dbReference type="EMBL" id="OY726395">
    <property type="protein sequence ID" value="CAJ1586356.1"/>
    <property type="molecule type" value="Genomic_DNA"/>
</dbReference>
<dbReference type="EC" id="1.2.1.3" evidence="3"/>
<feature type="active site" evidence="5">
    <location>
        <position position="259"/>
    </location>
</feature>
<dbReference type="PANTHER" id="PTHR42804">
    <property type="entry name" value="ALDEHYDE DEHYDROGENASE"/>
    <property type="match status" value="1"/>
</dbReference>
<dbReference type="RefSeq" id="WP_316512356.1">
    <property type="nucleotide sequence ID" value="NZ_OY726395.1"/>
</dbReference>
<dbReference type="InterPro" id="IPR016162">
    <property type="entry name" value="Ald_DH_N"/>
</dbReference>
<dbReference type="SUPFAM" id="SSF53720">
    <property type="entry name" value="ALDH-like"/>
    <property type="match status" value="1"/>
</dbReference>
<dbReference type="InterPro" id="IPR029510">
    <property type="entry name" value="Ald_DH_CS_GLU"/>
</dbReference>
<dbReference type="InterPro" id="IPR016160">
    <property type="entry name" value="Ald_DH_CS_CYS"/>
</dbReference>
<dbReference type="InterPro" id="IPR015590">
    <property type="entry name" value="Aldehyde_DH_dom"/>
</dbReference>
<dbReference type="Gene3D" id="3.40.605.10">
    <property type="entry name" value="Aldehyde Dehydrogenase, Chain A, domain 1"/>
    <property type="match status" value="1"/>
</dbReference>
<dbReference type="Pfam" id="PF00171">
    <property type="entry name" value="Aldedh"/>
    <property type="match status" value="1"/>
</dbReference>
<evidence type="ECO:0000256" key="1">
    <source>
        <dbReference type="ARBA" id="ARBA00009986"/>
    </source>
</evidence>
<evidence type="ECO:0000256" key="5">
    <source>
        <dbReference type="PROSITE-ProRule" id="PRU10007"/>
    </source>
</evidence>
<dbReference type="InterPro" id="IPR016163">
    <property type="entry name" value="Ald_DH_C"/>
</dbReference>